<dbReference type="Proteomes" id="UP001501867">
    <property type="component" value="Unassembled WGS sequence"/>
</dbReference>
<evidence type="ECO:0000256" key="1">
    <source>
        <dbReference type="SAM" id="MobiDB-lite"/>
    </source>
</evidence>
<gene>
    <name evidence="2" type="ORF">GCM10010302_42690</name>
</gene>
<comment type="caution">
    <text evidence="2">The sequence shown here is derived from an EMBL/GenBank/DDBJ whole genome shotgun (WGS) entry which is preliminary data.</text>
</comment>
<evidence type="ECO:0000313" key="2">
    <source>
        <dbReference type="EMBL" id="GAA0299593.1"/>
    </source>
</evidence>
<feature type="compositionally biased region" description="Low complexity" evidence="1">
    <location>
        <begin position="191"/>
        <end position="267"/>
    </location>
</feature>
<feature type="region of interest" description="Disordered" evidence="1">
    <location>
        <begin position="1"/>
        <end position="380"/>
    </location>
</feature>
<accession>A0ABN0VGM7</accession>
<feature type="compositionally biased region" description="Polar residues" evidence="1">
    <location>
        <begin position="123"/>
        <end position="135"/>
    </location>
</feature>
<dbReference type="EMBL" id="BAAABV010000021">
    <property type="protein sequence ID" value="GAA0299593.1"/>
    <property type="molecule type" value="Genomic_DNA"/>
</dbReference>
<sequence>MSKPTLRPGREPHREASPPRTTPSAGPVDPAQRSTADGRRKAGLGAPISTGPAQAPAAPPAVSLGPALSAGASVPRNTPAARPVAPVQRRTADAARPLLGEPLTVPPADVRPLTGGAAAVQRAVSSSKATSQNPVGSGAGPRTPALPQAPGPRQTPAGQAVQRATVPPTVRQAPADGEVRSTGARTVGDTAPEPARRALAPARALTSAVSSVTPPVSPRPVQARAAVPLRRGRAAGAAPVPGGGTATAATPAVQRMTAGGTPTVPRAATPPPAIPGARPTRPELRPVGGGRPAGNPGGGSLPPARRLAVQRLTDPKRSIPSKRSSGSGVTPAPPPGIVRPQAVSGTPVTLAGGPPAPPRAATDREVGGPVPGSVQRSPLPIARPTAMTAATALAVQRVPAIPHLPPVLPAPAPAPTPAPAPAPRIIQRAEPTPRTAHTENTAHPAHNRPRPPAPADGTFNPRSLTEFQLDELAHRLIGRITRQLRTELRLDRERVGKLRDPRN</sequence>
<feature type="region of interest" description="Disordered" evidence="1">
    <location>
        <begin position="403"/>
        <end position="461"/>
    </location>
</feature>
<feature type="compositionally biased region" description="Gly residues" evidence="1">
    <location>
        <begin position="287"/>
        <end position="300"/>
    </location>
</feature>
<feature type="compositionally biased region" description="Basic and acidic residues" evidence="1">
    <location>
        <begin position="8"/>
        <end position="17"/>
    </location>
</feature>
<evidence type="ECO:0000313" key="3">
    <source>
        <dbReference type="Proteomes" id="UP001501867"/>
    </source>
</evidence>
<feature type="compositionally biased region" description="Pro residues" evidence="1">
    <location>
        <begin position="403"/>
        <end position="422"/>
    </location>
</feature>
<proteinExistence type="predicted"/>
<evidence type="ECO:0008006" key="4">
    <source>
        <dbReference type="Google" id="ProtNLM"/>
    </source>
</evidence>
<reference evidence="2 3" key="1">
    <citation type="journal article" date="2019" name="Int. J. Syst. Evol. Microbiol.">
        <title>The Global Catalogue of Microorganisms (GCM) 10K type strain sequencing project: providing services to taxonomists for standard genome sequencing and annotation.</title>
        <authorList>
            <consortium name="The Broad Institute Genomics Platform"/>
            <consortium name="The Broad Institute Genome Sequencing Center for Infectious Disease"/>
            <person name="Wu L."/>
            <person name="Ma J."/>
        </authorList>
    </citation>
    <scope>NUCLEOTIDE SEQUENCE [LARGE SCALE GENOMIC DNA]</scope>
    <source>
        <strain evidence="2 3">JCM 4505</strain>
    </source>
</reference>
<name>A0ABN0VGM7_9ACTN</name>
<organism evidence="2 3">
    <name type="scientific">Streptomyces polychromogenes</name>
    <dbReference type="NCBI Taxonomy" id="67342"/>
    <lineage>
        <taxon>Bacteria</taxon>
        <taxon>Bacillati</taxon>
        <taxon>Actinomycetota</taxon>
        <taxon>Actinomycetes</taxon>
        <taxon>Kitasatosporales</taxon>
        <taxon>Streptomycetaceae</taxon>
        <taxon>Streptomyces</taxon>
    </lineage>
</organism>
<keyword evidence="3" id="KW-1185">Reference proteome</keyword>
<protein>
    <recommendedName>
        <fullName evidence="4">Extensin</fullName>
    </recommendedName>
</protein>